<feature type="active site" description="Acyl-ester intermediate" evidence="13">
    <location>
        <position position="61"/>
    </location>
</feature>
<dbReference type="GO" id="GO:0071555">
    <property type="term" value="P:cell wall organization"/>
    <property type="evidence" value="ECO:0007669"/>
    <property type="project" value="UniProtKB-KW"/>
</dbReference>
<keyword evidence="9" id="KW-0133">Cell shape</keyword>
<dbReference type="SMART" id="SM00936">
    <property type="entry name" value="PBP5_C"/>
    <property type="match status" value="1"/>
</dbReference>
<comment type="caution">
    <text evidence="19">The sequence shown here is derived from an EMBL/GenBank/DDBJ whole genome shotgun (WGS) entry which is preliminary data.</text>
</comment>
<dbReference type="InterPro" id="IPR001967">
    <property type="entry name" value="Peptidase_S11_N"/>
</dbReference>
<evidence type="ECO:0000256" key="17">
    <source>
        <dbReference type="SAM" id="SignalP"/>
    </source>
</evidence>
<comment type="function">
    <text evidence="1">Removes C-terminal D-alanyl residues from sugar-peptide cell wall precursors.</text>
</comment>
<sequence>MKKYRIPALLLSLVLMLNLLALPAAALEEPELQCTNAILVDANYGEVLYAKKADEKAYPASITKVMTALLVLEAMDSGKLKKDQQITAGPTTLQDMSGNYSTAKLEPGDVLTVEQLLYCLLLPSANEAGNILAVAVDGSIEAFVEHMNTRAAELGCKGTHFVNPHGLHDPDHYTTAYDISLYMTEALKHELFRTIIHTATYVLPATAHQGEQTFYNTNALISNFHYSGYVYNKCIGGKTGTTDEAGKCLVAAAESGDTLLISVILGSGVVDPNGAKRQGQFTESTKLLKWGFDNFRRVTISQGSDPVDKVAVTLSRQADEVMVKPDGEVVRTLPKDLDPSLIETTIHLNSDTVEAPVEEGQVLGTMTLSYEGTDYGSLDLVAVTSVERSELLYKKAQVAAFFQNFGVRVIAVIVLILVIAVLLKVLVFRKERRYGARVMSRGRRNYRGGRR</sequence>
<organism evidence="19 20">
    <name type="scientific">Flintibacter faecis</name>
    <dbReference type="NCBI Taxonomy" id="2763047"/>
    <lineage>
        <taxon>Bacteria</taxon>
        <taxon>Bacillati</taxon>
        <taxon>Bacillota</taxon>
        <taxon>Clostridia</taxon>
        <taxon>Eubacteriales</taxon>
        <taxon>Flintibacter</taxon>
    </lineage>
</organism>
<feature type="active site" description="Acyl-ester intermediate" evidence="13">
    <location>
        <position position="64"/>
    </location>
</feature>
<dbReference type="Gene3D" id="2.60.410.10">
    <property type="entry name" value="D-Ala-D-Ala carboxypeptidase, C-terminal domain"/>
    <property type="match status" value="1"/>
</dbReference>
<dbReference type="Gene3D" id="3.40.710.10">
    <property type="entry name" value="DD-peptidase/beta-lactamase superfamily"/>
    <property type="match status" value="1"/>
</dbReference>
<keyword evidence="5 19" id="KW-0121">Carboxypeptidase</keyword>
<dbReference type="InterPro" id="IPR015956">
    <property type="entry name" value="Peniciliin-bd_prot_C_sf"/>
</dbReference>
<evidence type="ECO:0000256" key="9">
    <source>
        <dbReference type="ARBA" id="ARBA00022960"/>
    </source>
</evidence>
<name>A0A8J6M4V1_9FIRM</name>
<dbReference type="InterPro" id="IPR037167">
    <property type="entry name" value="Peptidase_S11_C_sf"/>
</dbReference>
<evidence type="ECO:0000256" key="8">
    <source>
        <dbReference type="ARBA" id="ARBA00022801"/>
    </source>
</evidence>
<evidence type="ECO:0000256" key="16">
    <source>
        <dbReference type="SAM" id="Phobius"/>
    </source>
</evidence>
<reference evidence="19" key="1">
    <citation type="submission" date="2020-08" db="EMBL/GenBank/DDBJ databases">
        <title>Genome public.</title>
        <authorList>
            <person name="Liu C."/>
            <person name="Sun Q."/>
        </authorList>
    </citation>
    <scope>NUCLEOTIDE SEQUENCE</scope>
    <source>
        <strain evidence="19">BX5</strain>
    </source>
</reference>
<dbReference type="Pfam" id="PF07943">
    <property type="entry name" value="PBP5_C"/>
    <property type="match status" value="1"/>
</dbReference>
<evidence type="ECO:0000256" key="1">
    <source>
        <dbReference type="ARBA" id="ARBA00003217"/>
    </source>
</evidence>
<evidence type="ECO:0000256" key="14">
    <source>
        <dbReference type="PIRSR" id="PIRSR618044-2"/>
    </source>
</evidence>
<feature type="domain" description="Peptidase S11 D-Ala-D-Ala carboxypeptidase A C-terminal" evidence="18">
    <location>
        <begin position="295"/>
        <end position="388"/>
    </location>
</feature>
<keyword evidence="6" id="KW-0645">Protease</keyword>
<keyword evidence="8" id="KW-0378">Hydrolase</keyword>
<evidence type="ECO:0000256" key="4">
    <source>
        <dbReference type="ARBA" id="ARBA00012448"/>
    </source>
</evidence>
<keyword evidence="10" id="KW-0573">Peptidoglycan synthesis</keyword>
<evidence type="ECO:0000256" key="3">
    <source>
        <dbReference type="ARBA" id="ARBA00007164"/>
    </source>
</evidence>
<dbReference type="Pfam" id="PF00768">
    <property type="entry name" value="Peptidase_S11"/>
    <property type="match status" value="1"/>
</dbReference>
<evidence type="ECO:0000256" key="10">
    <source>
        <dbReference type="ARBA" id="ARBA00022984"/>
    </source>
</evidence>
<feature type="transmembrane region" description="Helical" evidence="16">
    <location>
        <begin position="405"/>
        <end position="427"/>
    </location>
</feature>
<feature type="binding site" evidence="14">
    <location>
        <position position="238"/>
    </location>
    <ligand>
        <name>substrate</name>
    </ligand>
</feature>
<dbReference type="UniPathway" id="UPA00219"/>
<dbReference type="InterPro" id="IPR018044">
    <property type="entry name" value="Peptidase_S11"/>
</dbReference>
<evidence type="ECO:0000256" key="5">
    <source>
        <dbReference type="ARBA" id="ARBA00022645"/>
    </source>
</evidence>
<dbReference type="GO" id="GO:0009002">
    <property type="term" value="F:serine-type D-Ala-D-Ala carboxypeptidase activity"/>
    <property type="evidence" value="ECO:0007669"/>
    <property type="project" value="UniProtKB-EC"/>
</dbReference>
<evidence type="ECO:0000256" key="2">
    <source>
        <dbReference type="ARBA" id="ARBA00004752"/>
    </source>
</evidence>
<feature type="signal peptide" evidence="17">
    <location>
        <begin position="1"/>
        <end position="26"/>
    </location>
</feature>
<keyword evidence="16" id="KW-1133">Transmembrane helix</keyword>
<keyword evidence="16" id="KW-0812">Transmembrane</keyword>
<feature type="chain" id="PRO_5035302315" description="serine-type D-Ala-D-Ala carboxypeptidase" evidence="17">
    <location>
        <begin position="27"/>
        <end position="451"/>
    </location>
</feature>
<dbReference type="GO" id="GO:0009252">
    <property type="term" value="P:peptidoglycan biosynthetic process"/>
    <property type="evidence" value="ECO:0007669"/>
    <property type="project" value="UniProtKB-UniPathway"/>
</dbReference>
<keyword evidence="7 17" id="KW-0732">Signal</keyword>
<evidence type="ECO:0000256" key="7">
    <source>
        <dbReference type="ARBA" id="ARBA00022729"/>
    </source>
</evidence>
<protein>
    <recommendedName>
        <fullName evidence="4">serine-type D-Ala-D-Ala carboxypeptidase</fullName>
        <ecNumber evidence="4">3.4.16.4</ecNumber>
    </recommendedName>
</protein>
<comment type="similarity">
    <text evidence="3 15">Belongs to the peptidase S11 family.</text>
</comment>
<dbReference type="PRINTS" id="PR00725">
    <property type="entry name" value="DADACBPTASE1"/>
</dbReference>
<comment type="catalytic activity">
    <reaction evidence="12">
        <text>Preferential cleavage: (Ac)2-L-Lys-D-Ala-|-D-Ala. Also transpeptidation of peptidyl-alanyl moieties that are N-acyl substituents of D-alanine.</text>
        <dbReference type="EC" id="3.4.16.4"/>
    </reaction>
</comment>
<evidence type="ECO:0000259" key="18">
    <source>
        <dbReference type="SMART" id="SM00936"/>
    </source>
</evidence>
<dbReference type="GO" id="GO:0006508">
    <property type="term" value="P:proteolysis"/>
    <property type="evidence" value="ECO:0007669"/>
    <property type="project" value="UniProtKB-KW"/>
</dbReference>
<dbReference type="PANTHER" id="PTHR21581:SF26">
    <property type="entry name" value="D-ALANYL-D-ALANINE ENDOPEPTIDASE"/>
    <property type="match status" value="1"/>
</dbReference>
<dbReference type="GO" id="GO:0008360">
    <property type="term" value="P:regulation of cell shape"/>
    <property type="evidence" value="ECO:0007669"/>
    <property type="project" value="UniProtKB-KW"/>
</dbReference>
<keyword evidence="20" id="KW-1185">Reference proteome</keyword>
<dbReference type="SUPFAM" id="SSF56601">
    <property type="entry name" value="beta-lactamase/transpeptidase-like"/>
    <property type="match status" value="1"/>
</dbReference>
<evidence type="ECO:0000256" key="15">
    <source>
        <dbReference type="RuleBase" id="RU004016"/>
    </source>
</evidence>
<evidence type="ECO:0000256" key="11">
    <source>
        <dbReference type="ARBA" id="ARBA00023316"/>
    </source>
</evidence>
<dbReference type="EC" id="3.4.16.4" evidence="4"/>
<feature type="active site" evidence="13">
    <location>
        <position position="124"/>
    </location>
</feature>
<dbReference type="RefSeq" id="WP_186877459.1">
    <property type="nucleotide sequence ID" value="NZ_JACOPN010000001.1"/>
</dbReference>
<dbReference type="InterPro" id="IPR012338">
    <property type="entry name" value="Beta-lactam/transpept-like"/>
</dbReference>
<evidence type="ECO:0000256" key="6">
    <source>
        <dbReference type="ARBA" id="ARBA00022670"/>
    </source>
</evidence>
<dbReference type="AlphaFoldDB" id="A0A8J6M4V1"/>
<dbReference type="InterPro" id="IPR012907">
    <property type="entry name" value="Peptidase_S11_C"/>
</dbReference>
<dbReference type="SUPFAM" id="SSF69189">
    <property type="entry name" value="Penicillin-binding protein associated domain"/>
    <property type="match status" value="1"/>
</dbReference>
<evidence type="ECO:0000313" key="20">
    <source>
        <dbReference type="Proteomes" id="UP000602260"/>
    </source>
</evidence>
<dbReference type="Proteomes" id="UP000602260">
    <property type="component" value="Unassembled WGS sequence"/>
</dbReference>
<keyword evidence="11" id="KW-0961">Cell wall biogenesis/degradation</keyword>
<accession>A0A8J6M4V1</accession>
<keyword evidence="16" id="KW-0472">Membrane</keyword>
<gene>
    <name evidence="19" type="ORF">H8S55_01180</name>
</gene>
<proteinExistence type="inferred from homology"/>
<comment type="pathway">
    <text evidence="2">Cell wall biogenesis; peptidoglycan biosynthesis.</text>
</comment>
<evidence type="ECO:0000256" key="12">
    <source>
        <dbReference type="ARBA" id="ARBA00034000"/>
    </source>
</evidence>
<evidence type="ECO:0000313" key="19">
    <source>
        <dbReference type="EMBL" id="MBC5715951.1"/>
    </source>
</evidence>
<evidence type="ECO:0000256" key="13">
    <source>
        <dbReference type="PIRSR" id="PIRSR618044-1"/>
    </source>
</evidence>
<dbReference type="EMBL" id="JACOPN010000001">
    <property type="protein sequence ID" value="MBC5715951.1"/>
    <property type="molecule type" value="Genomic_DNA"/>
</dbReference>
<dbReference type="PANTHER" id="PTHR21581">
    <property type="entry name" value="D-ALANYL-D-ALANINE CARBOXYPEPTIDASE"/>
    <property type="match status" value="1"/>
</dbReference>